<feature type="region of interest" description="Disordered" evidence="1">
    <location>
        <begin position="71"/>
        <end position="96"/>
    </location>
</feature>
<dbReference type="EMBL" id="CP021748">
    <property type="protein sequence ID" value="ARX88895.1"/>
    <property type="molecule type" value="Genomic_DNA"/>
</dbReference>
<dbReference type="Proteomes" id="UP000195880">
    <property type="component" value="Chromosome"/>
</dbReference>
<evidence type="ECO:0000313" key="3">
    <source>
        <dbReference type="Proteomes" id="UP000195880"/>
    </source>
</evidence>
<dbReference type="KEGG" id="salf:SMD44_08382"/>
<feature type="compositionally biased region" description="Basic and acidic residues" evidence="1">
    <location>
        <begin position="74"/>
        <end position="86"/>
    </location>
</feature>
<evidence type="ECO:0000313" key="2">
    <source>
        <dbReference type="EMBL" id="ARX88895.1"/>
    </source>
</evidence>
<sequence length="96" mass="9514">MQALGEQRVRAEDVGQLGGGAAVHDGLADPAHQRVVGAREQGHHDGDGTFGAAGVLDAGGQRLLVAGGALGGGVREDGLQRGELGRRPASASVPST</sequence>
<reference evidence="2 3" key="1">
    <citation type="submission" date="2017-05" db="EMBL/GenBank/DDBJ databases">
        <title>Streptomyces alboflavus Genome sequencing and assembly.</title>
        <authorList>
            <person name="Wang Y."/>
            <person name="Du B."/>
            <person name="Ding Y."/>
            <person name="Liu H."/>
            <person name="Hou Q."/>
            <person name="Liu K."/>
            <person name="Wang C."/>
            <person name="Yao L."/>
        </authorList>
    </citation>
    <scope>NUCLEOTIDE SEQUENCE [LARGE SCALE GENOMIC DNA]</scope>
    <source>
        <strain evidence="2 3">MDJK44</strain>
    </source>
</reference>
<gene>
    <name evidence="2" type="ORF">SMD44_08382</name>
</gene>
<protein>
    <submittedName>
        <fullName evidence="2">Uncharacterized protein</fullName>
    </submittedName>
</protein>
<organism evidence="2 3">
    <name type="scientific">Streptomyces alboflavus</name>
    <dbReference type="NCBI Taxonomy" id="67267"/>
    <lineage>
        <taxon>Bacteria</taxon>
        <taxon>Bacillati</taxon>
        <taxon>Actinomycetota</taxon>
        <taxon>Actinomycetes</taxon>
        <taxon>Kitasatosporales</taxon>
        <taxon>Streptomycetaceae</taxon>
        <taxon>Streptomyces</taxon>
    </lineage>
</organism>
<accession>A0A1Z1WR35</accession>
<proteinExistence type="predicted"/>
<keyword evidence="3" id="KW-1185">Reference proteome</keyword>
<evidence type="ECO:0000256" key="1">
    <source>
        <dbReference type="SAM" id="MobiDB-lite"/>
    </source>
</evidence>
<dbReference type="AlphaFoldDB" id="A0A1Z1WR35"/>
<name>A0A1Z1WR35_9ACTN</name>